<organism evidence="1 2">
    <name type="scientific">Dryococelus australis</name>
    <dbReference type="NCBI Taxonomy" id="614101"/>
    <lineage>
        <taxon>Eukaryota</taxon>
        <taxon>Metazoa</taxon>
        <taxon>Ecdysozoa</taxon>
        <taxon>Arthropoda</taxon>
        <taxon>Hexapoda</taxon>
        <taxon>Insecta</taxon>
        <taxon>Pterygota</taxon>
        <taxon>Neoptera</taxon>
        <taxon>Polyneoptera</taxon>
        <taxon>Phasmatodea</taxon>
        <taxon>Verophasmatodea</taxon>
        <taxon>Anareolatae</taxon>
        <taxon>Phasmatidae</taxon>
        <taxon>Eurycanthinae</taxon>
        <taxon>Dryococelus</taxon>
    </lineage>
</organism>
<name>A0ABQ9IGK3_9NEOP</name>
<protein>
    <submittedName>
        <fullName evidence="1">Uncharacterized protein</fullName>
    </submittedName>
</protein>
<evidence type="ECO:0000313" key="1">
    <source>
        <dbReference type="EMBL" id="KAJ8895815.1"/>
    </source>
</evidence>
<keyword evidence="2" id="KW-1185">Reference proteome</keyword>
<dbReference type="Proteomes" id="UP001159363">
    <property type="component" value="Chromosome 1"/>
</dbReference>
<dbReference type="EMBL" id="JARBHB010000001">
    <property type="protein sequence ID" value="KAJ8895815.1"/>
    <property type="molecule type" value="Genomic_DNA"/>
</dbReference>
<proteinExistence type="predicted"/>
<accession>A0ABQ9IGK3</accession>
<evidence type="ECO:0000313" key="2">
    <source>
        <dbReference type="Proteomes" id="UP001159363"/>
    </source>
</evidence>
<sequence length="91" mass="10711">MCLQIKRQYVNLLGKPLVRTMSYILTTRFSTVFIVQLYTTARPSHTEVYEVPSFYSEPLKISRITCDHLQDLKQCLPADFHSFYDQLPHEV</sequence>
<gene>
    <name evidence="1" type="ORF">PR048_001153</name>
</gene>
<comment type="caution">
    <text evidence="1">The sequence shown here is derived from an EMBL/GenBank/DDBJ whole genome shotgun (WGS) entry which is preliminary data.</text>
</comment>
<reference evidence="1 2" key="1">
    <citation type="submission" date="2023-02" db="EMBL/GenBank/DDBJ databases">
        <title>LHISI_Scaffold_Assembly.</title>
        <authorList>
            <person name="Stuart O.P."/>
            <person name="Cleave R."/>
            <person name="Magrath M.J.L."/>
            <person name="Mikheyev A.S."/>
        </authorList>
    </citation>
    <scope>NUCLEOTIDE SEQUENCE [LARGE SCALE GENOMIC DNA]</scope>
    <source>
        <strain evidence="1">Daus_M_001</strain>
        <tissue evidence="1">Leg muscle</tissue>
    </source>
</reference>